<feature type="transmembrane region" description="Helical" evidence="13">
    <location>
        <begin position="53"/>
        <end position="86"/>
    </location>
</feature>
<dbReference type="Pfam" id="PF07568">
    <property type="entry name" value="HisKA_2"/>
    <property type="match status" value="1"/>
</dbReference>
<dbReference type="InterPro" id="IPR005467">
    <property type="entry name" value="His_kinase_dom"/>
</dbReference>
<dbReference type="InterPro" id="IPR003594">
    <property type="entry name" value="HATPase_dom"/>
</dbReference>
<dbReference type="InterPro" id="IPR025201">
    <property type="entry name" value="KdpD_TM"/>
</dbReference>
<dbReference type="SUPFAM" id="SSF55874">
    <property type="entry name" value="ATPase domain of HSP90 chaperone/DNA topoisomerase II/histidine kinase"/>
    <property type="match status" value="1"/>
</dbReference>
<dbReference type="PANTHER" id="PTHR41523:SF8">
    <property type="entry name" value="ETHYLENE RESPONSE SENSOR PROTEIN"/>
    <property type="match status" value="1"/>
</dbReference>
<protein>
    <recommendedName>
        <fullName evidence="3">histidine kinase</fullName>
        <ecNumber evidence="3">2.7.13.3</ecNumber>
    </recommendedName>
</protein>
<evidence type="ECO:0000256" key="4">
    <source>
        <dbReference type="ARBA" id="ARBA00022553"/>
    </source>
</evidence>
<evidence type="ECO:0000256" key="1">
    <source>
        <dbReference type="ARBA" id="ARBA00000085"/>
    </source>
</evidence>
<evidence type="ECO:0000256" key="13">
    <source>
        <dbReference type="SAM" id="Phobius"/>
    </source>
</evidence>
<comment type="catalytic activity">
    <reaction evidence="1">
        <text>ATP + protein L-histidine = ADP + protein N-phospho-L-histidine.</text>
        <dbReference type="EC" id="2.7.13.3"/>
    </reaction>
</comment>
<evidence type="ECO:0000256" key="3">
    <source>
        <dbReference type="ARBA" id="ARBA00012438"/>
    </source>
</evidence>
<evidence type="ECO:0000256" key="11">
    <source>
        <dbReference type="ARBA" id="ARBA00023012"/>
    </source>
</evidence>
<name>A0ABT0S561_9SPHN</name>
<evidence type="ECO:0000256" key="8">
    <source>
        <dbReference type="ARBA" id="ARBA00022777"/>
    </source>
</evidence>
<feature type="domain" description="Histidine kinase" evidence="14">
    <location>
        <begin position="143"/>
        <end position="334"/>
    </location>
</feature>
<evidence type="ECO:0000256" key="10">
    <source>
        <dbReference type="ARBA" id="ARBA00022989"/>
    </source>
</evidence>
<keyword evidence="7" id="KW-0547">Nucleotide-binding</keyword>
<dbReference type="Gene3D" id="1.20.120.620">
    <property type="entry name" value="Backbone structure of the membrane domain of e. Coli histidine kinase receptor kdpd"/>
    <property type="match status" value="1"/>
</dbReference>
<dbReference type="EMBL" id="JAMGBB010000001">
    <property type="protein sequence ID" value="MCL6739540.1"/>
    <property type="molecule type" value="Genomic_DNA"/>
</dbReference>
<dbReference type="RefSeq" id="WP_249914024.1">
    <property type="nucleotide sequence ID" value="NZ_JAMGBB010000001.1"/>
</dbReference>
<evidence type="ECO:0000259" key="14">
    <source>
        <dbReference type="PROSITE" id="PS50109"/>
    </source>
</evidence>
<evidence type="ECO:0000313" key="16">
    <source>
        <dbReference type="Proteomes" id="UP001165383"/>
    </source>
</evidence>
<keyword evidence="6 13" id="KW-0812">Transmembrane</keyword>
<gene>
    <name evidence="15" type="ORF">LZ518_00085</name>
</gene>
<keyword evidence="10 13" id="KW-1133">Transmembrane helix</keyword>
<comment type="caution">
    <text evidence="15">The sequence shown here is derived from an EMBL/GenBank/DDBJ whole genome shotgun (WGS) entry which is preliminary data.</text>
</comment>
<dbReference type="Proteomes" id="UP001165383">
    <property type="component" value="Unassembled WGS sequence"/>
</dbReference>
<evidence type="ECO:0000256" key="6">
    <source>
        <dbReference type="ARBA" id="ARBA00022692"/>
    </source>
</evidence>
<keyword evidence="5" id="KW-0808">Transferase</keyword>
<organism evidence="15 16">
    <name type="scientific">Sphingomonas brevis</name>
    <dbReference type="NCBI Taxonomy" id="2908206"/>
    <lineage>
        <taxon>Bacteria</taxon>
        <taxon>Pseudomonadati</taxon>
        <taxon>Pseudomonadota</taxon>
        <taxon>Alphaproteobacteria</taxon>
        <taxon>Sphingomonadales</taxon>
        <taxon>Sphingomonadaceae</taxon>
        <taxon>Sphingomonas</taxon>
    </lineage>
</organism>
<evidence type="ECO:0000313" key="15">
    <source>
        <dbReference type="EMBL" id="MCL6739540.1"/>
    </source>
</evidence>
<keyword evidence="12 13" id="KW-0472">Membrane</keyword>
<dbReference type="PROSITE" id="PS50109">
    <property type="entry name" value="HIS_KIN"/>
    <property type="match status" value="1"/>
</dbReference>
<comment type="subcellular location">
    <subcellularLocation>
        <location evidence="2">Membrane</location>
        <topology evidence="2">Multi-pass membrane protein</topology>
    </subcellularLocation>
</comment>
<dbReference type="Pfam" id="PF02518">
    <property type="entry name" value="HATPase_c"/>
    <property type="match status" value="1"/>
</dbReference>
<dbReference type="SMART" id="SM00387">
    <property type="entry name" value="HATPase_c"/>
    <property type="match status" value="1"/>
</dbReference>
<keyword evidence="16" id="KW-1185">Reference proteome</keyword>
<evidence type="ECO:0000256" key="2">
    <source>
        <dbReference type="ARBA" id="ARBA00004141"/>
    </source>
</evidence>
<feature type="transmembrane region" description="Helical" evidence="13">
    <location>
        <begin position="98"/>
        <end position="119"/>
    </location>
</feature>
<evidence type="ECO:0000256" key="12">
    <source>
        <dbReference type="ARBA" id="ARBA00023136"/>
    </source>
</evidence>
<sequence length="334" mass="37082">MKRILRSRLPERFADRVPPLIVEIAVGIGIPVLMTLVRVLLHPIIGDRAPFALVYVAMVGATVLAGWRSGLLTLVCGQLLAWYFVVDPVTYALRSQQYFESFLVSTFSQLFILLIVWLYQREVDRAWARREVQIDLLHQALAEIDHRTSNNYQTVLALVQAQARRADPSVKEALNQVADRINAIALASKQLALNSESLEQVRVTHHLGELCTQIRQGLTRPGVSVECHIDDIAVGAEQAIAMSILVNELVTNALKHAFPDDRQGEIRVFLGRSNGGMLLEIADNGVGMQGNSRSRGTGLGTRLVDTFTKQLRARYEVETGEGGTRHRIHLPKAA</sequence>
<evidence type="ECO:0000256" key="7">
    <source>
        <dbReference type="ARBA" id="ARBA00022741"/>
    </source>
</evidence>
<keyword evidence="8 15" id="KW-0418">Kinase</keyword>
<dbReference type="Pfam" id="PF13493">
    <property type="entry name" value="DUF4118"/>
    <property type="match status" value="1"/>
</dbReference>
<dbReference type="PANTHER" id="PTHR41523">
    <property type="entry name" value="TWO-COMPONENT SYSTEM SENSOR PROTEIN"/>
    <property type="match status" value="1"/>
</dbReference>
<dbReference type="EC" id="2.7.13.3" evidence="3"/>
<reference evidence="15" key="1">
    <citation type="submission" date="2022-05" db="EMBL/GenBank/DDBJ databases">
        <authorList>
            <person name="Jo J.-H."/>
            <person name="Im W.-T."/>
        </authorList>
    </citation>
    <scope>NUCLEOTIDE SEQUENCE</scope>
    <source>
        <strain evidence="15">RB56-2</strain>
    </source>
</reference>
<proteinExistence type="predicted"/>
<evidence type="ECO:0000256" key="9">
    <source>
        <dbReference type="ARBA" id="ARBA00022840"/>
    </source>
</evidence>
<dbReference type="GO" id="GO:0016301">
    <property type="term" value="F:kinase activity"/>
    <property type="evidence" value="ECO:0007669"/>
    <property type="project" value="UniProtKB-KW"/>
</dbReference>
<dbReference type="InterPro" id="IPR038318">
    <property type="entry name" value="KdpD_sf"/>
</dbReference>
<dbReference type="InterPro" id="IPR011495">
    <property type="entry name" value="Sig_transdc_His_kin_sub2_dim/P"/>
</dbReference>
<keyword evidence="9" id="KW-0067">ATP-binding</keyword>
<feature type="transmembrane region" description="Helical" evidence="13">
    <location>
        <begin position="20"/>
        <end position="41"/>
    </location>
</feature>
<dbReference type="InterPro" id="IPR036890">
    <property type="entry name" value="HATPase_C_sf"/>
</dbReference>
<keyword evidence="11" id="KW-0902">Two-component regulatory system</keyword>
<keyword evidence="4" id="KW-0597">Phosphoprotein</keyword>
<evidence type="ECO:0000256" key="5">
    <source>
        <dbReference type="ARBA" id="ARBA00022679"/>
    </source>
</evidence>
<dbReference type="Gene3D" id="3.30.565.10">
    <property type="entry name" value="Histidine kinase-like ATPase, C-terminal domain"/>
    <property type="match status" value="1"/>
</dbReference>
<accession>A0ABT0S561</accession>